<gene>
    <name evidence="1" type="ORF">GKD66_21070</name>
</gene>
<name>A0A7K0HRG9_PARDI</name>
<sequence>MNMNPLEQIYWNFRSRFHDVSEESELPVFFPTDPLQILMPDDSDTEEQSFDVVSNIYENSDEKQCNKTLA</sequence>
<proteinExistence type="predicted"/>
<reference evidence="1 2" key="1">
    <citation type="journal article" date="2019" name="Nat. Med.">
        <title>A library of human gut bacterial isolates paired with longitudinal multiomics data enables mechanistic microbiome research.</title>
        <authorList>
            <person name="Poyet M."/>
            <person name="Groussin M."/>
            <person name="Gibbons S.M."/>
            <person name="Avila-Pacheco J."/>
            <person name="Jiang X."/>
            <person name="Kearney S.M."/>
            <person name="Perrotta A.R."/>
            <person name="Berdy B."/>
            <person name="Zhao S."/>
            <person name="Lieberman T.D."/>
            <person name="Swanson P.K."/>
            <person name="Smith M."/>
            <person name="Roesemann S."/>
            <person name="Alexander J.E."/>
            <person name="Rich S.A."/>
            <person name="Livny J."/>
            <person name="Vlamakis H."/>
            <person name="Clish C."/>
            <person name="Bullock K."/>
            <person name="Deik A."/>
            <person name="Scott J."/>
            <person name="Pierce K.A."/>
            <person name="Xavier R.J."/>
            <person name="Alm E.J."/>
        </authorList>
    </citation>
    <scope>NUCLEOTIDE SEQUENCE [LARGE SCALE GENOMIC DNA]</scope>
    <source>
        <strain evidence="1 2">BIOML-A32</strain>
    </source>
</reference>
<dbReference type="RefSeq" id="WP_129943408.1">
    <property type="nucleotide sequence ID" value="NZ_WKMC01000029.1"/>
</dbReference>
<dbReference type="EMBL" id="WKMC01000029">
    <property type="protein sequence ID" value="MRZ52662.1"/>
    <property type="molecule type" value="Genomic_DNA"/>
</dbReference>
<organism evidence="1 2">
    <name type="scientific">Parabacteroides distasonis</name>
    <dbReference type="NCBI Taxonomy" id="823"/>
    <lineage>
        <taxon>Bacteria</taxon>
        <taxon>Pseudomonadati</taxon>
        <taxon>Bacteroidota</taxon>
        <taxon>Bacteroidia</taxon>
        <taxon>Bacteroidales</taxon>
        <taxon>Tannerellaceae</taxon>
        <taxon>Parabacteroides</taxon>
    </lineage>
</organism>
<accession>A0A7K0HRG9</accession>
<evidence type="ECO:0000313" key="2">
    <source>
        <dbReference type="Proteomes" id="UP000441358"/>
    </source>
</evidence>
<dbReference type="Proteomes" id="UP000441358">
    <property type="component" value="Unassembled WGS sequence"/>
</dbReference>
<protein>
    <submittedName>
        <fullName evidence="1">Uncharacterized protein</fullName>
    </submittedName>
</protein>
<comment type="caution">
    <text evidence="1">The sequence shown here is derived from an EMBL/GenBank/DDBJ whole genome shotgun (WGS) entry which is preliminary data.</text>
</comment>
<evidence type="ECO:0000313" key="1">
    <source>
        <dbReference type="EMBL" id="MRZ52662.1"/>
    </source>
</evidence>
<dbReference type="AlphaFoldDB" id="A0A7K0HRG9"/>